<evidence type="ECO:0000313" key="3">
    <source>
        <dbReference type="Proteomes" id="UP001150830"/>
    </source>
</evidence>
<dbReference type="PANTHER" id="PTHR47129">
    <property type="entry name" value="QUINONE OXIDOREDUCTASE 2"/>
    <property type="match status" value="1"/>
</dbReference>
<protein>
    <submittedName>
        <fullName evidence="2">SDR family oxidoreductase</fullName>
    </submittedName>
</protein>
<accession>A0A9X3EDU1</accession>
<dbReference type="InterPro" id="IPR008030">
    <property type="entry name" value="NmrA-like"/>
</dbReference>
<dbReference type="InterPro" id="IPR036291">
    <property type="entry name" value="NAD(P)-bd_dom_sf"/>
</dbReference>
<sequence>MIVVTGANGQLGQLVINELLKTVPASDIVAAVRTPSKAADLAALGVTVKEADYTRPETLEAAFAGADKVLLISSSEVGQRYTQHLNVIAAAKQAGVGLLAYTSILKADSSPLPLALEHKQTEAAIAEAGIPAVILRNGWYTENYLASVPVALQYGVVLGCANDGRIASAARADYAAAAAAVLTSSEPQAGKVYELAGDESYSLTEFAAAIAAAADKPVAYQNLPQEAYTKALLDAGLPDFLATLLAESDTGASHGGLFDDSKTLSQLIGRPTTSLSELVKAAVAG</sequence>
<dbReference type="PANTHER" id="PTHR47129:SF1">
    <property type="entry name" value="NMRA-LIKE DOMAIN-CONTAINING PROTEIN"/>
    <property type="match status" value="1"/>
</dbReference>
<dbReference type="Proteomes" id="UP001150830">
    <property type="component" value="Unassembled WGS sequence"/>
</dbReference>
<keyword evidence="3" id="KW-1185">Reference proteome</keyword>
<dbReference type="SUPFAM" id="SSF51735">
    <property type="entry name" value="NAD(P)-binding Rossmann-fold domains"/>
    <property type="match status" value="1"/>
</dbReference>
<dbReference type="AlphaFoldDB" id="A0A9X3EDU1"/>
<gene>
    <name evidence="2" type="ORF">OUO13_11125</name>
</gene>
<reference evidence="2" key="1">
    <citation type="submission" date="2022-11" db="EMBL/GenBank/DDBJ databases">
        <title>Parathalassolutuus dongxingensis gen. nov., sp. nov., a novel member of family Oceanospirillaceae isolated from a coastal shrimp pond in Guangxi, China.</title>
        <authorList>
            <person name="Chen H."/>
        </authorList>
    </citation>
    <scope>NUCLEOTIDE SEQUENCE</scope>
    <source>
        <strain evidence="2">G-43</strain>
    </source>
</reference>
<feature type="domain" description="NmrA-like" evidence="1">
    <location>
        <begin position="2"/>
        <end position="244"/>
    </location>
</feature>
<dbReference type="RefSeq" id="WP_283173954.1">
    <property type="nucleotide sequence ID" value="NZ_JAPNOA010000028.1"/>
</dbReference>
<dbReference type="CDD" id="cd05269">
    <property type="entry name" value="TMR_SDR_a"/>
    <property type="match status" value="1"/>
</dbReference>
<proteinExistence type="predicted"/>
<dbReference type="EMBL" id="JAPNOA010000028">
    <property type="protein sequence ID" value="MCY0965742.1"/>
    <property type="molecule type" value="Genomic_DNA"/>
</dbReference>
<evidence type="ECO:0000313" key="2">
    <source>
        <dbReference type="EMBL" id="MCY0965742.1"/>
    </source>
</evidence>
<dbReference type="Gene3D" id="3.90.25.10">
    <property type="entry name" value="UDP-galactose 4-epimerase, domain 1"/>
    <property type="match status" value="1"/>
</dbReference>
<dbReference type="Gene3D" id="3.40.50.720">
    <property type="entry name" value="NAD(P)-binding Rossmann-like Domain"/>
    <property type="match status" value="1"/>
</dbReference>
<dbReference type="InterPro" id="IPR052718">
    <property type="entry name" value="NmrA-type_oxidoreductase"/>
</dbReference>
<dbReference type="Pfam" id="PF05368">
    <property type="entry name" value="NmrA"/>
    <property type="match status" value="1"/>
</dbReference>
<evidence type="ECO:0000259" key="1">
    <source>
        <dbReference type="Pfam" id="PF05368"/>
    </source>
</evidence>
<organism evidence="2 3">
    <name type="scientific">Parathalassolituus penaei</name>
    <dbReference type="NCBI Taxonomy" id="2997323"/>
    <lineage>
        <taxon>Bacteria</taxon>
        <taxon>Pseudomonadati</taxon>
        <taxon>Pseudomonadota</taxon>
        <taxon>Gammaproteobacteria</taxon>
        <taxon>Oceanospirillales</taxon>
        <taxon>Oceanospirillaceae</taxon>
        <taxon>Parathalassolituus</taxon>
    </lineage>
</organism>
<name>A0A9X3EDU1_9GAMM</name>
<comment type="caution">
    <text evidence="2">The sequence shown here is derived from an EMBL/GenBank/DDBJ whole genome shotgun (WGS) entry which is preliminary data.</text>
</comment>